<dbReference type="NCBIfam" id="TIGR01563">
    <property type="entry name" value="gp16_SPP1"/>
    <property type="match status" value="1"/>
</dbReference>
<dbReference type="EMBL" id="NDXW01000004">
    <property type="protein sequence ID" value="RDH41746.1"/>
    <property type="molecule type" value="Genomic_DNA"/>
</dbReference>
<dbReference type="Pfam" id="PF05521">
    <property type="entry name" value="Phage_HCP"/>
    <property type="match status" value="1"/>
</dbReference>
<comment type="caution">
    <text evidence="3">The sequence shown here is derived from an EMBL/GenBank/DDBJ whole genome shotgun (WGS) entry which is preliminary data.</text>
</comment>
<gene>
    <name evidence="2" type="ORF">B9G39_26890</name>
    <name evidence="3" type="ORF">B9G39_27185</name>
    <name evidence="1" type="ORF">B9G39_27345</name>
</gene>
<accession>A0A4P9VH17</accession>
<keyword evidence="4" id="KW-1185">Reference proteome</keyword>
<evidence type="ECO:0000313" key="2">
    <source>
        <dbReference type="EMBL" id="RDH41689.1"/>
    </source>
</evidence>
<protein>
    <submittedName>
        <fullName evidence="3">Head-tail adaptor protein</fullName>
    </submittedName>
</protein>
<dbReference type="InterPro" id="IPR038666">
    <property type="entry name" value="SSP1_head-tail_sf"/>
</dbReference>
<evidence type="ECO:0000313" key="4">
    <source>
        <dbReference type="Proteomes" id="UP000257039"/>
    </source>
</evidence>
<organism evidence="3 4">
    <name type="scientific">Zooshikella ganghwensis</name>
    <dbReference type="NCBI Taxonomy" id="202772"/>
    <lineage>
        <taxon>Bacteria</taxon>
        <taxon>Pseudomonadati</taxon>
        <taxon>Pseudomonadota</taxon>
        <taxon>Gammaproteobacteria</taxon>
        <taxon>Oceanospirillales</taxon>
        <taxon>Zooshikellaceae</taxon>
        <taxon>Zooshikella</taxon>
    </lineage>
</organism>
<dbReference type="AlphaFoldDB" id="A0A4P9VH17"/>
<dbReference type="RefSeq" id="WP_094789652.1">
    <property type="nucleotide sequence ID" value="NZ_NDXW01000004.1"/>
</dbReference>
<sequence length="106" mass="12483">MKAGKLRHRILIQKKEVVRDEYNEEQEKWVTVCSCRAEVNPLQGKEFFAAQQINNKITVKITMRYRNGISTAMRIIFKKRIFNILVSINPLEKNRELQLMCEENAG</sequence>
<dbReference type="EMBL" id="NDXW01000005">
    <property type="protein sequence ID" value="RDH41666.1"/>
    <property type="molecule type" value="Genomic_DNA"/>
</dbReference>
<dbReference type="Proteomes" id="UP000257039">
    <property type="component" value="Unassembled WGS sequence"/>
</dbReference>
<evidence type="ECO:0000313" key="1">
    <source>
        <dbReference type="EMBL" id="RDH41666.1"/>
    </source>
</evidence>
<dbReference type="EMBL" id="NDXW01000004">
    <property type="protein sequence ID" value="RDH41689.1"/>
    <property type="molecule type" value="Genomic_DNA"/>
</dbReference>
<proteinExistence type="predicted"/>
<evidence type="ECO:0000313" key="3">
    <source>
        <dbReference type="EMBL" id="RDH41746.1"/>
    </source>
</evidence>
<dbReference type="InterPro" id="IPR008767">
    <property type="entry name" value="Phage_SPP1_head-tail_adaptor"/>
</dbReference>
<reference evidence="3 4" key="1">
    <citation type="submission" date="2017-04" db="EMBL/GenBank/DDBJ databases">
        <title>Draft genome sequence of Zooshikella ganghwensis VG4 isolated from Red Sea sediments.</title>
        <authorList>
            <person name="Rehman Z."/>
            <person name="Alam I."/>
            <person name="Kamau A."/>
            <person name="Bajic V."/>
            <person name="Leiknes T."/>
        </authorList>
    </citation>
    <scope>NUCLEOTIDE SEQUENCE [LARGE SCALE GENOMIC DNA]</scope>
    <source>
        <strain evidence="3 4">VG4</strain>
    </source>
</reference>
<name>A0A4P9VH17_9GAMM</name>
<dbReference type="Gene3D" id="2.40.10.270">
    <property type="entry name" value="Bacteriophage SPP1 head-tail adaptor protein"/>
    <property type="match status" value="1"/>
</dbReference>